<dbReference type="InterPro" id="IPR001356">
    <property type="entry name" value="HD"/>
</dbReference>
<evidence type="ECO:0000256" key="2">
    <source>
        <dbReference type="ARBA" id="ARBA00005733"/>
    </source>
</evidence>
<sequence>MIESKDDNSDLRRGFNVIQSLNAARVQRTMSVHQRNPRKSQDECGDTERTQRGHRGQASIMQHYGVNGYSLHAMNSLSAMYNLHQQAAQQAQHAPDYRPSVHALTLAERLADIILEARYGSQHRKQRRSRTAFTAQQLEALEKTFQKTHYPDVVMRERLAMCTNLPEARVQVWFKNRRAKFRKKQRSLQKEQLQKQKEASGASEGSTEESKTDLTTTNSTATATTVVPEARTPPLPTSLSSCPTVTETLEAVRPQPGEMSVEVNVTSPEPSDSESAAEDNADREEEDMRGETRVKISEETQGERGVQPGSSSPSCKRLSPTSDSPLSSPAFPSSSSVTSGLAQSNSYASSPLSLFRLQEQFRQHMAATNNLVHYPSFDMSTPSSLPYLGMNVNMPSPLGSLPCQSYYQTLSQAQQVWNSPLLQAAGGSLNSKTTSIENLRMRAKQHAASLGLDTLPN</sequence>
<evidence type="ECO:0000256" key="5">
    <source>
        <dbReference type="ARBA" id="ARBA00023155"/>
    </source>
</evidence>
<dbReference type="GO" id="GO:0060041">
    <property type="term" value="P:retina development in camera-type eye"/>
    <property type="evidence" value="ECO:0007669"/>
    <property type="project" value="UniProtKB-ARBA"/>
</dbReference>
<feature type="region of interest" description="Disordered" evidence="9">
    <location>
        <begin position="27"/>
        <end position="57"/>
    </location>
</feature>
<evidence type="ECO:0000313" key="13">
    <source>
        <dbReference type="Proteomes" id="UP000693946"/>
    </source>
</evidence>
<comment type="caution">
    <text evidence="12">The sequence shown here is derived from an EMBL/GenBank/DDBJ whole genome shotgun (WGS) entry which is preliminary data.</text>
</comment>
<keyword evidence="13" id="KW-1185">Reference proteome</keyword>
<dbReference type="GO" id="GO:0000981">
    <property type="term" value="F:DNA-binding transcription factor activity, RNA polymerase II-specific"/>
    <property type="evidence" value="ECO:0007669"/>
    <property type="project" value="InterPro"/>
</dbReference>
<evidence type="ECO:0000256" key="4">
    <source>
        <dbReference type="ARBA" id="ARBA00023125"/>
    </source>
</evidence>
<comment type="subcellular location">
    <subcellularLocation>
        <location evidence="1 7 8">Nucleus</location>
    </subcellularLocation>
</comment>
<dbReference type="AlphaFoldDB" id="A0AAV6S9J5"/>
<evidence type="ECO:0000313" key="12">
    <source>
        <dbReference type="EMBL" id="KAG7513575.1"/>
    </source>
</evidence>
<feature type="compositionally biased region" description="Basic and acidic residues" evidence="9">
    <location>
        <begin position="188"/>
        <end position="198"/>
    </location>
</feature>
<dbReference type="GO" id="GO:0005634">
    <property type="term" value="C:nucleus"/>
    <property type="evidence" value="ECO:0007669"/>
    <property type="project" value="UniProtKB-SubCell"/>
</dbReference>
<dbReference type="PROSITE" id="PS00027">
    <property type="entry name" value="HOMEOBOX_1"/>
    <property type="match status" value="1"/>
</dbReference>
<dbReference type="GO" id="GO:0000977">
    <property type="term" value="F:RNA polymerase II transcription regulatory region sequence-specific DNA binding"/>
    <property type="evidence" value="ECO:0007669"/>
    <property type="project" value="TreeGrafter"/>
</dbReference>
<dbReference type="EMBL" id="JAGKHQ010000006">
    <property type="protein sequence ID" value="KAG7513575.1"/>
    <property type="molecule type" value="Genomic_DNA"/>
</dbReference>
<dbReference type="GO" id="GO:0050767">
    <property type="term" value="P:regulation of neurogenesis"/>
    <property type="evidence" value="ECO:0007669"/>
    <property type="project" value="UniProtKB-ARBA"/>
</dbReference>
<protein>
    <submittedName>
        <fullName evidence="12">Diencephalon/mesencephalon homeobox protein 1-B-like</fullName>
    </submittedName>
</protein>
<feature type="compositionally biased region" description="Low complexity" evidence="9">
    <location>
        <begin position="213"/>
        <end position="225"/>
    </location>
</feature>
<feature type="domain" description="Homeobox" evidence="10">
    <location>
        <begin position="124"/>
        <end position="184"/>
    </location>
</feature>
<comment type="similarity">
    <text evidence="2">Belongs to the paired homeobox family.</text>
</comment>
<dbReference type="SMART" id="SM00389">
    <property type="entry name" value="HOX"/>
    <property type="match status" value="1"/>
</dbReference>
<dbReference type="CDD" id="cd00086">
    <property type="entry name" value="homeodomain"/>
    <property type="match status" value="1"/>
</dbReference>
<evidence type="ECO:0000259" key="10">
    <source>
        <dbReference type="PROSITE" id="PS50071"/>
    </source>
</evidence>
<evidence type="ECO:0000256" key="1">
    <source>
        <dbReference type="ARBA" id="ARBA00004123"/>
    </source>
</evidence>
<dbReference type="PANTHER" id="PTHR46639:SF3">
    <property type="entry name" value="DIENCEPHALON_MESENCEPHALON HOMEOBOX PROTEIN 1-A-RELATED"/>
    <property type="match status" value="1"/>
</dbReference>
<feature type="DNA-binding region" description="Homeobox" evidence="7">
    <location>
        <begin position="126"/>
        <end position="185"/>
    </location>
</feature>
<feature type="domain" description="OAR" evidence="11">
    <location>
        <begin position="434"/>
        <end position="447"/>
    </location>
</feature>
<feature type="region of interest" description="Disordered" evidence="9">
    <location>
        <begin position="184"/>
        <end position="343"/>
    </location>
</feature>
<dbReference type="PANTHER" id="PTHR46639">
    <property type="entry name" value="DIENCEPHALON/MESENCEPHALON HOMEOBOX PROTEIN 1"/>
    <property type="match status" value="1"/>
</dbReference>
<evidence type="ECO:0000256" key="7">
    <source>
        <dbReference type="PROSITE-ProRule" id="PRU00108"/>
    </source>
</evidence>
<accession>A0AAV6S9J5</accession>
<feature type="compositionally biased region" description="Low complexity" evidence="9">
    <location>
        <begin position="237"/>
        <end position="246"/>
    </location>
</feature>
<dbReference type="Proteomes" id="UP000693946">
    <property type="component" value="Linkage Group LG14"/>
</dbReference>
<reference evidence="12 13" key="1">
    <citation type="journal article" date="2021" name="Sci. Rep.">
        <title>Chromosome anchoring in Senegalese sole (Solea senegalensis) reveals sex-associated markers and genome rearrangements in flatfish.</title>
        <authorList>
            <person name="Guerrero-Cozar I."/>
            <person name="Gomez-Garrido J."/>
            <person name="Berbel C."/>
            <person name="Martinez-Blanch J.F."/>
            <person name="Alioto T."/>
            <person name="Claros M.G."/>
            <person name="Gagnaire P.A."/>
            <person name="Manchado M."/>
        </authorList>
    </citation>
    <scope>NUCLEOTIDE SEQUENCE [LARGE SCALE GENOMIC DNA]</scope>
    <source>
        <strain evidence="12">Sse05_10M</strain>
    </source>
</reference>
<dbReference type="GO" id="GO:0061074">
    <property type="term" value="P:regulation of neural retina development"/>
    <property type="evidence" value="ECO:0007669"/>
    <property type="project" value="UniProtKB-ARBA"/>
</dbReference>
<keyword evidence="3" id="KW-0217">Developmental protein</keyword>
<evidence type="ECO:0000256" key="6">
    <source>
        <dbReference type="ARBA" id="ARBA00023242"/>
    </source>
</evidence>
<dbReference type="PROSITE" id="PS50071">
    <property type="entry name" value="HOMEOBOX_2"/>
    <property type="match status" value="1"/>
</dbReference>
<dbReference type="Pfam" id="PF00046">
    <property type="entry name" value="Homeodomain"/>
    <property type="match status" value="1"/>
</dbReference>
<feature type="compositionally biased region" description="Low complexity" evidence="9">
    <location>
        <begin position="318"/>
        <end position="339"/>
    </location>
</feature>
<evidence type="ECO:0000256" key="9">
    <source>
        <dbReference type="SAM" id="MobiDB-lite"/>
    </source>
</evidence>
<feature type="compositionally biased region" description="Basic and acidic residues" evidence="9">
    <location>
        <begin position="39"/>
        <end position="51"/>
    </location>
</feature>
<dbReference type="InterPro" id="IPR052488">
    <property type="entry name" value="DMBX_homeobox"/>
</dbReference>
<feature type="compositionally biased region" description="Basic and acidic residues" evidence="9">
    <location>
        <begin position="289"/>
        <end position="302"/>
    </location>
</feature>
<evidence type="ECO:0000256" key="8">
    <source>
        <dbReference type="RuleBase" id="RU000682"/>
    </source>
</evidence>
<dbReference type="Pfam" id="PF03826">
    <property type="entry name" value="OAR"/>
    <property type="match status" value="1"/>
</dbReference>
<dbReference type="InterPro" id="IPR003654">
    <property type="entry name" value="OAR_dom"/>
</dbReference>
<dbReference type="GO" id="GO:0030901">
    <property type="term" value="P:midbrain development"/>
    <property type="evidence" value="ECO:0007669"/>
    <property type="project" value="UniProtKB-ARBA"/>
</dbReference>
<proteinExistence type="inferred from homology"/>
<dbReference type="InterPro" id="IPR017970">
    <property type="entry name" value="Homeobox_CS"/>
</dbReference>
<dbReference type="PROSITE" id="PS50803">
    <property type="entry name" value="OAR"/>
    <property type="match status" value="1"/>
</dbReference>
<evidence type="ECO:0000259" key="11">
    <source>
        <dbReference type="PROSITE" id="PS50803"/>
    </source>
</evidence>
<evidence type="ECO:0000256" key="3">
    <source>
        <dbReference type="ARBA" id="ARBA00022473"/>
    </source>
</evidence>
<dbReference type="FunFam" id="1.10.10.60:FF:000125">
    <property type="entry name" value="diencephalon/mesencephalon homeobox protein 1"/>
    <property type="match status" value="1"/>
</dbReference>
<organism evidence="12 13">
    <name type="scientific">Solea senegalensis</name>
    <name type="common">Senegalese sole</name>
    <dbReference type="NCBI Taxonomy" id="28829"/>
    <lineage>
        <taxon>Eukaryota</taxon>
        <taxon>Metazoa</taxon>
        <taxon>Chordata</taxon>
        <taxon>Craniata</taxon>
        <taxon>Vertebrata</taxon>
        <taxon>Euteleostomi</taxon>
        <taxon>Actinopterygii</taxon>
        <taxon>Neopterygii</taxon>
        <taxon>Teleostei</taxon>
        <taxon>Neoteleostei</taxon>
        <taxon>Acanthomorphata</taxon>
        <taxon>Carangaria</taxon>
        <taxon>Pleuronectiformes</taxon>
        <taxon>Pleuronectoidei</taxon>
        <taxon>Soleidae</taxon>
        <taxon>Solea</taxon>
    </lineage>
</organism>
<feature type="compositionally biased region" description="Acidic residues" evidence="9">
    <location>
        <begin position="271"/>
        <end position="288"/>
    </location>
</feature>
<keyword evidence="4 7" id="KW-0238">DNA-binding</keyword>
<keyword evidence="5 7" id="KW-0371">Homeobox</keyword>
<name>A0AAV6S9J5_SOLSE</name>
<gene>
    <name evidence="12" type="ORF">JOB18_011888</name>
</gene>
<keyword evidence="6 7" id="KW-0539">Nucleus</keyword>
<dbReference type="GO" id="GO:0007346">
    <property type="term" value="P:regulation of mitotic cell cycle"/>
    <property type="evidence" value="ECO:0007669"/>
    <property type="project" value="UniProtKB-ARBA"/>
</dbReference>